<feature type="domain" description="Exonuclease" evidence="1">
    <location>
        <begin position="2"/>
        <end position="192"/>
    </location>
</feature>
<dbReference type="GO" id="GO:0003676">
    <property type="term" value="F:nucleic acid binding"/>
    <property type="evidence" value="ECO:0007669"/>
    <property type="project" value="InterPro"/>
</dbReference>
<keyword evidence="3" id="KW-1185">Reference proteome</keyword>
<evidence type="ECO:0000259" key="1">
    <source>
        <dbReference type="SMART" id="SM00479"/>
    </source>
</evidence>
<dbReference type="Proteomes" id="UP000239471">
    <property type="component" value="Unassembled WGS sequence"/>
</dbReference>
<organism evidence="2 3">
    <name type="scientific">Clostridium vincentii</name>
    <dbReference type="NCBI Taxonomy" id="52704"/>
    <lineage>
        <taxon>Bacteria</taxon>
        <taxon>Bacillati</taxon>
        <taxon>Bacillota</taxon>
        <taxon>Clostridia</taxon>
        <taxon>Eubacteriales</taxon>
        <taxon>Clostridiaceae</taxon>
        <taxon>Clostridium</taxon>
    </lineage>
</organism>
<comment type="caution">
    <text evidence="2">The sequence shown here is derived from an EMBL/GenBank/DDBJ whole genome shotgun (WGS) entry which is preliminary data.</text>
</comment>
<dbReference type="Pfam" id="PF00929">
    <property type="entry name" value="RNase_T"/>
    <property type="match status" value="1"/>
</dbReference>
<dbReference type="RefSeq" id="WP_106060540.1">
    <property type="nucleotide sequence ID" value="NZ_PVXQ01000032.1"/>
</dbReference>
<dbReference type="GO" id="GO:0045004">
    <property type="term" value="P:DNA replication proofreading"/>
    <property type="evidence" value="ECO:0007669"/>
    <property type="project" value="TreeGrafter"/>
</dbReference>
<gene>
    <name evidence="2" type="ORF">CLVI_26200</name>
</gene>
<dbReference type="Gene3D" id="3.30.420.10">
    <property type="entry name" value="Ribonuclease H-like superfamily/Ribonuclease H"/>
    <property type="match status" value="1"/>
</dbReference>
<dbReference type="EMBL" id="PVXQ01000032">
    <property type="protein sequence ID" value="PRR81301.1"/>
    <property type="molecule type" value="Genomic_DNA"/>
</dbReference>
<sequence length="201" mass="22824">MKLLVFDTETTSLKPGQICQLSYITIDASIKPQVTKGNNIFISVDEVDPSAEAIHGFSAEKLYELSEGKYFEDVLPQFESDFQGCDFVIGHNVNFDVKFMKHELSGMGIDYEPKRTFCTMQYYRDICRLPKANGEIKNPKLEEVIKFLKISKEQIASTADKLFKGSGNFHDARFDTAATYLLIIEGIKQGYIPAQYFTSRL</sequence>
<dbReference type="InterPro" id="IPR012337">
    <property type="entry name" value="RNaseH-like_sf"/>
</dbReference>
<proteinExistence type="predicted"/>
<evidence type="ECO:0000313" key="2">
    <source>
        <dbReference type="EMBL" id="PRR81301.1"/>
    </source>
</evidence>
<protein>
    <submittedName>
        <fullName evidence="2">DNA polymerase III subunit epsilon</fullName>
    </submittedName>
</protein>
<name>A0A2T0BBM8_9CLOT</name>
<dbReference type="AlphaFoldDB" id="A0A2T0BBM8"/>
<dbReference type="GO" id="GO:0008408">
    <property type="term" value="F:3'-5' exonuclease activity"/>
    <property type="evidence" value="ECO:0007669"/>
    <property type="project" value="TreeGrafter"/>
</dbReference>
<dbReference type="SMART" id="SM00479">
    <property type="entry name" value="EXOIII"/>
    <property type="match status" value="1"/>
</dbReference>
<dbReference type="SUPFAM" id="SSF53098">
    <property type="entry name" value="Ribonuclease H-like"/>
    <property type="match status" value="1"/>
</dbReference>
<dbReference type="InterPro" id="IPR013520">
    <property type="entry name" value="Ribonucl_H"/>
</dbReference>
<dbReference type="InterPro" id="IPR036397">
    <property type="entry name" value="RNaseH_sf"/>
</dbReference>
<dbReference type="PANTHER" id="PTHR30231">
    <property type="entry name" value="DNA POLYMERASE III SUBUNIT EPSILON"/>
    <property type="match status" value="1"/>
</dbReference>
<dbReference type="PANTHER" id="PTHR30231:SF41">
    <property type="entry name" value="DNA POLYMERASE III SUBUNIT EPSILON"/>
    <property type="match status" value="1"/>
</dbReference>
<dbReference type="GO" id="GO:0005829">
    <property type="term" value="C:cytosol"/>
    <property type="evidence" value="ECO:0007669"/>
    <property type="project" value="TreeGrafter"/>
</dbReference>
<dbReference type="OrthoDB" id="9776650at2"/>
<accession>A0A2T0BBM8</accession>
<dbReference type="CDD" id="cd06127">
    <property type="entry name" value="DEDDh"/>
    <property type="match status" value="1"/>
</dbReference>
<evidence type="ECO:0000313" key="3">
    <source>
        <dbReference type="Proteomes" id="UP000239471"/>
    </source>
</evidence>
<reference evidence="2 3" key="1">
    <citation type="submission" date="2018-03" db="EMBL/GenBank/DDBJ databases">
        <title>Genome sequence of Clostridium vincentii DSM 10228.</title>
        <authorList>
            <person name="Poehlein A."/>
            <person name="Daniel R."/>
        </authorList>
    </citation>
    <scope>NUCLEOTIDE SEQUENCE [LARGE SCALE GENOMIC DNA]</scope>
    <source>
        <strain evidence="2 3">DSM 10228</strain>
    </source>
</reference>